<dbReference type="AlphaFoldDB" id="A0A9N9IIV7"/>
<dbReference type="Proteomes" id="UP000789508">
    <property type="component" value="Unassembled WGS sequence"/>
</dbReference>
<name>A0A9N9IIV7_9GLOM</name>
<keyword evidence="2" id="KW-1185">Reference proteome</keyword>
<gene>
    <name evidence="1" type="ORF">ALEPTO_LOCUS12850</name>
</gene>
<evidence type="ECO:0000313" key="1">
    <source>
        <dbReference type="EMBL" id="CAG8738139.1"/>
    </source>
</evidence>
<feature type="non-terminal residue" evidence="1">
    <location>
        <position position="1"/>
    </location>
</feature>
<evidence type="ECO:0000313" key="2">
    <source>
        <dbReference type="Proteomes" id="UP000789508"/>
    </source>
</evidence>
<reference evidence="1" key="1">
    <citation type="submission" date="2021-06" db="EMBL/GenBank/DDBJ databases">
        <authorList>
            <person name="Kallberg Y."/>
            <person name="Tangrot J."/>
            <person name="Rosling A."/>
        </authorList>
    </citation>
    <scope>NUCLEOTIDE SEQUENCE</scope>
    <source>
        <strain evidence="1">FL130A</strain>
    </source>
</reference>
<organism evidence="1 2">
    <name type="scientific">Ambispora leptoticha</name>
    <dbReference type="NCBI Taxonomy" id="144679"/>
    <lineage>
        <taxon>Eukaryota</taxon>
        <taxon>Fungi</taxon>
        <taxon>Fungi incertae sedis</taxon>
        <taxon>Mucoromycota</taxon>
        <taxon>Glomeromycotina</taxon>
        <taxon>Glomeromycetes</taxon>
        <taxon>Archaeosporales</taxon>
        <taxon>Ambisporaceae</taxon>
        <taxon>Ambispora</taxon>
    </lineage>
</organism>
<dbReference type="EMBL" id="CAJVPS010033878">
    <property type="protein sequence ID" value="CAG8738139.1"/>
    <property type="molecule type" value="Genomic_DNA"/>
</dbReference>
<sequence>ITNTGHPGSNGYDPVNGCYAGYPGNLIRVQSLGETRTPLLWRIYYDPLITYIHNKYKGYTSS</sequence>
<accession>A0A9N9IIV7</accession>
<protein>
    <submittedName>
        <fullName evidence="1">65_t:CDS:1</fullName>
    </submittedName>
</protein>
<feature type="non-terminal residue" evidence="1">
    <location>
        <position position="62"/>
    </location>
</feature>
<dbReference type="OrthoDB" id="2442293at2759"/>
<comment type="caution">
    <text evidence="1">The sequence shown here is derived from an EMBL/GenBank/DDBJ whole genome shotgun (WGS) entry which is preliminary data.</text>
</comment>
<proteinExistence type="predicted"/>